<dbReference type="InterPro" id="IPR011252">
    <property type="entry name" value="Fibrogen-bd_dom1"/>
</dbReference>
<dbReference type="Pfam" id="PF17961">
    <property type="entry name" value="Big_8"/>
    <property type="match status" value="1"/>
</dbReference>
<dbReference type="PANTHER" id="PTHR36108">
    <property type="entry name" value="COLOSSIN-B-RELATED"/>
    <property type="match status" value="1"/>
</dbReference>
<dbReference type="EMBL" id="LVWI01000037">
    <property type="protein sequence ID" value="OKP86716.1"/>
    <property type="molecule type" value="Genomic_DNA"/>
</dbReference>
<name>A0ABX3EQI4_9BACL</name>
<keyword evidence="3" id="KW-0134">Cell wall</keyword>
<feature type="region of interest" description="Disordered" evidence="7">
    <location>
        <begin position="986"/>
        <end position="1058"/>
    </location>
</feature>
<comment type="subcellular location">
    <subcellularLocation>
        <location evidence="1">Secreted</location>
        <location evidence="1">Cell wall</location>
        <topology evidence="1">Peptidoglycan-anchor</topology>
    </subcellularLocation>
</comment>
<feature type="compositionally biased region" description="Low complexity" evidence="7">
    <location>
        <begin position="1080"/>
        <end position="1099"/>
    </location>
</feature>
<proteinExistence type="inferred from homology"/>
<organism evidence="10 11">
    <name type="scientific">Paenibacillus helianthi</name>
    <dbReference type="NCBI Taxonomy" id="1349432"/>
    <lineage>
        <taxon>Bacteria</taxon>
        <taxon>Bacillati</taxon>
        <taxon>Bacillota</taxon>
        <taxon>Bacilli</taxon>
        <taxon>Bacillales</taxon>
        <taxon>Paenibacillaceae</taxon>
        <taxon>Paenibacillus</taxon>
    </lineage>
</organism>
<dbReference type="Pfam" id="PF05737">
    <property type="entry name" value="Collagen_bind"/>
    <property type="match status" value="4"/>
</dbReference>
<evidence type="ECO:0000256" key="7">
    <source>
        <dbReference type="SAM" id="MobiDB-lite"/>
    </source>
</evidence>
<feature type="domain" description="Gram-positive cocci surface proteins LPxTG" evidence="9">
    <location>
        <begin position="1129"/>
        <end position="1163"/>
    </location>
</feature>
<protein>
    <recommendedName>
        <fullName evidence="9">Gram-positive cocci surface proteins LPxTG domain-containing protein</fullName>
    </recommendedName>
</protein>
<dbReference type="Gene3D" id="2.60.40.740">
    <property type="match status" value="5"/>
</dbReference>
<evidence type="ECO:0000256" key="2">
    <source>
        <dbReference type="ARBA" id="ARBA00007257"/>
    </source>
</evidence>
<keyword evidence="8" id="KW-0472">Membrane</keyword>
<evidence type="ECO:0000256" key="1">
    <source>
        <dbReference type="ARBA" id="ARBA00004168"/>
    </source>
</evidence>
<dbReference type="SUPFAM" id="SSF49401">
    <property type="entry name" value="Bacterial adhesins"/>
    <property type="match status" value="6"/>
</dbReference>
<dbReference type="InterPro" id="IPR008966">
    <property type="entry name" value="Adhesion_dom_sf"/>
</dbReference>
<evidence type="ECO:0000313" key="10">
    <source>
        <dbReference type="EMBL" id="OKP86716.1"/>
    </source>
</evidence>
<dbReference type="InterPro" id="IPR008456">
    <property type="entry name" value="Collagen-bd_dom"/>
</dbReference>
<feature type="compositionally biased region" description="Pro residues" evidence="7">
    <location>
        <begin position="991"/>
        <end position="1015"/>
    </location>
</feature>
<keyword evidence="6" id="KW-0572">Peptidoglycan-anchor</keyword>
<dbReference type="Gene3D" id="2.60.40.1280">
    <property type="match status" value="1"/>
</dbReference>
<dbReference type="Proteomes" id="UP000186058">
    <property type="component" value="Unassembled WGS sequence"/>
</dbReference>
<dbReference type="InterPro" id="IPR013783">
    <property type="entry name" value="Ig-like_fold"/>
</dbReference>
<evidence type="ECO:0000259" key="9">
    <source>
        <dbReference type="PROSITE" id="PS50847"/>
    </source>
</evidence>
<dbReference type="SUPFAM" id="SSF49478">
    <property type="entry name" value="Cna protein B-type domain"/>
    <property type="match status" value="1"/>
</dbReference>
<feature type="compositionally biased region" description="Low complexity" evidence="7">
    <location>
        <begin position="1016"/>
        <end position="1028"/>
    </location>
</feature>
<evidence type="ECO:0000313" key="11">
    <source>
        <dbReference type="Proteomes" id="UP000186058"/>
    </source>
</evidence>
<feature type="transmembrane region" description="Helical" evidence="8">
    <location>
        <begin position="1138"/>
        <end position="1158"/>
    </location>
</feature>
<dbReference type="InterPro" id="IPR041033">
    <property type="entry name" value="SpaA_PFL_dom_1"/>
</dbReference>
<keyword evidence="8" id="KW-0812">Transmembrane</keyword>
<dbReference type="InterPro" id="IPR041171">
    <property type="entry name" value="SDR_Ig"/>
</dbReference>
<reference evidence="10 11" key="1">
    <citation type="submission" date="2016-03" db="EMBL/GenBank/DDBJ databases">
        <authorList>
            <person name="Sant'Anna F.H."/>
            <person name="Ambrosini A."/>
            <person name="Souza R."/>
            <person name="Bach E."/>
            <person name="Fernandes G."/>
            <person name="Balsanelli E."/>
            <person name="Baura V.A."/>
            <person name="Souza E.M."/>
            <person name="Passaglia L."/>
        </authorList>
    </citation>
    <scope>NUCLEOTIDE SEQUENCE [LARGE SCALE GENOMIC DNA]</scope>
    <source>
        <strain evidence="10 11">P26E</strain>
    </source>
</reference>
<evidence type="ECO:0000256" key="5">
    <source>
        <dbReference type="ARBA" id="ARBA00022729"/>
    </source>
</evidence>
<dbReference type="PROSITE" id="PS50847">
    <property type="entry name" value="GRAM_POS_ANCHORING"/>
    <property type="match status" value="1"/>
</dbReference>
<accession>A0ABX3EQI4</accession>
<dbReference type="Pfam" id="PF17802">
    <property type="entry name" value="SpaA"/>
    <property type="match status" value="1"/>
</dbReference>
<evidence type="ECO:0000256" key="6">
    <source>
        <dbReference type="ARBA" id="ARBA00023088"/>
    </source>
</evidence>
<evidence type="ECO:0000256" key="3">
    <source>
        <dbReference type="ARBA" id="ARBA00022512"/>
    </source>
</evidence>
<keyword evidence="8" id="KW-1133">Transmembrane helix</keyword>
<keyword evidence="5" id="KW-0732">Signal</keyword>
<dbReference type="NCBIfam" id="TIGR01167">
    <property type="entry name" value="LPXTG_anchor"/>
    <property type="match status" value="1"/>
</dbReference>
<comment type="similarity">
    <text evidence="2">Belongs to the serine-aspartate repeat-containing protein (SDr) family.</text>
</comment>
<sequence length="1163" mass="124469">MVKKRISVALVILMLLVQYAYGIGFTTQATAAGIENDRDIITSVSMAVYGQDGQTVTDNVYEVGSKVKLDYTWSLPNGHGYVAGDTFAFQIPAQFQLFNDINGSLISDDGEVGTFTVSQSTHQVLMSFNSYIETHDNVQGTLSIQTQFDKQVISGSTTQEIVFPVNGGSQTVTVNFKPSVGSTIEKKGVSGGFNADHIDWTVDVNKKLEPVTGAVITDPIPEGLSMDSTVSMAVYQLGIQLDGTVTVGALVDTSKYAAEVTGGILTVRFTDPVISGAYRIAYSTAVVSDSLNSFTNTATFTGAGRDPVSSSSTVTIQRGGSLNKVATNYEWGKQIITWAIEYNYNNKVIPQGSALLKDYFNYTQSLVSDSLVVYPVTLNSAGTAIKGTPLLPNVDYKVTGLIDVEKNGFKLEFLNGISSAYRIEYKTKSLSRILKDTTITNNVSDSTYSVDATQKIRPAVIYKTLSGVDYTNHTAEWKITVNGDNYPMNNVVVTDTFPQGGQKFIPGTLVVRNASGTVLSESDYQWELNKPGEPKSGFKLKFTKPLSVTHTITYRTEFNNDWLYGNTDNFVNNARVDWQDIEGPPLWTEAQGLFIPRAEVKNNGFKTGAYNASKKMFTWTIGINYNSKAIADPNITDILTSGQTMGDGSLRVYNMNIDANGKPSQGLEVPKNAYSYSVGTGNELKIKFINAINSPYYVVFNTFLEGQLIDSKVSNTAKLLDGTQKVSKDLTASVNIPYGGEYVFKDGLQNGDKLNWTMVVNRSQSTVKNAVLTDIPSSNQILLPDSFHLYPTTVGVNGEVSKSAPELVKDADYTLNISADADGKQKFILSFLHDIHSAYIVDYQSLIIANTGDKLTNTVNLSGNNVKLVTQDTTKEIIVGVSSGSGTGSGVRGTLTVQKLDAADSALKLAGATFDLYRLNGSERLLVNTRTTDIEGRAVFNNIWLGSYVLIETAAPSGYTLDSREYPVTIGSSANINLTVLNTKQTLATPTPTPTPSTVPTPTPSTVPSESPSPAPSASTTPTGSPAVSPTPSPTVVPTTVPTPSFIPGGPTPTPAVTEVPGVIIEEPQIPAGAVVTPGATQSLTPSSSPSASPTAVTSIDDDIPLGGVEVDDDDVPKGTVAKASGGKLPQTGENSPLPIYLAGLGLILVGFILSMVFRRRKQ</sequence>
<keyword evidence="11" id="KW-1185">Reference proteome</keyword>
<dbReference type="RefSeq" id="WP_074107537.1">
    <property type="nucleotide sequence ID" value="NZ_LVWI01000037.1"/>
</dbReference>
<dbReference type="Gene3D" id="2.60.40.10">
    <property type="entry name" value="Immunoglobulins"/>
    <property type="match status" value="1"/>
</dbReference>
<dbReference type="PANTHER" id="PTHR36108:SF13">
    <property type="entry name" value="COLOSSIN-B-RELATED"/>
    <property type="match status" value="1"/>
</dbReference>
<gene>
    <name evidence="10" type="ORF">A3844_11940</name>
</gene>
<evidence type="ECO:0000256" key="8">
    <source>
        <dbReference type="SAM" id="Phobius"/>
    </source>
</evidence>
<keyword evidence="4" id="KW-0964">Secreted</keyword>
<dbReference type="InterPro" id="IPR019931">
    <property type="entry name" value="LPXTG_anchor"/>
</dbReference>
<evidence type="ECO:0000256" key="4">
    <source>
        <dbReference type="ARBA" id="ARBA00022525"/>
    </source>
</evidence>
<feature type="region of interest" description="Disordered" evidence="7">
    <location>
        <begin position="1077"/>
        <end position="1108"/>
    </location>
</feature>
<comment type="caution">
    <text evidence="10">The sequence shown here is derived from an EMBL/GenBank/DDBJ whole genome shotgun (WGS) entry which is preliminary data.</text>
</comment>